<sequence length="89" mass="10038">MAIPDLALRRRHTRAELAKEFESHAGKRGCRQVAELLQYADMQAESAMESRTRLRCIDAGVVRRLDLGWQMFYAAIECIAVQANSARGT</sequence>
<dbReference type="Proteomes" id="UP000655868">
    <property type="component" value="Unassembled WGS sequence"/>
</dbReference>
<gene>
    <name evidence="1" type="ORF">JGU71_15725</name>
</gene>
<protein>
    <submittedName>
        <fullName evidence="1">Uncharacterized protein</fullName>
    </submittedName>
</protein>
<evidence type="ECO:0000313" key="2">
    <source>
        <dbReference type="Proteomes" id="UP000655868"/>
    </source>
</evidence>
<evidence type="ECO:0000313" key="1">
    <source>
        <dbReference type="EMBL" id="MBJ8340341.1"/>
    </source>
</evidence>
<dbReference type="AlphaFoldDB" id="A0A934NRZ5"/>
<name>A0A934NRZ5_9NOCA</name>
<reference evidence="1" key="1">
    <citation type="submission" date="2020-12" db="EMBL/GenBank/DDBJ databases">
        <title>Antrihabitans popcorni sp. nov. and Antrihabitans auranticaus sp. nov., isolated from a larva cave.</title>
        <authorList>
            <person name="Lee S.D."/>
            <person name="Kim I.S."/>
        </authorList>
    </citation>
    <scope>NUCLEOTIDE SEQUENCE</scope>
    <source>
        <strain evidence="1">YC3-6</strain>
    </source>
</reference>
<accession>A0A934NRZ5</accession>
<dbReference type="EMBL" id="JAEMNV010000004">
    <property type="protein sequence ID" value="MBJ8340341.1"/>
    <property type="molecule type" value="Genomic_DNA"/>
</dbReference>
<dbReference type="RefSeq" id="WP_199705131.1">
    <property type="nucleotide sequence ID" value="NZ_JAEMNV010000004.1"/>
</dbReference>
<proteinExistence type="predicted"/>
<comment type="caution">
    <text evidence="1">The sequence shown here is derived from an EMBL/GenBank/DDBJ whole genome shotgun (WGS) entry which is preliminary data.</text>
</comment>
<organism evidence="1 2">
    <name type="scientific">Antrihabitans stalagmiti</name>
    <dbReference type="NCBI Taxonomy" id="2799499"/>
    <lineage>
        <taxon>Bacteria</taxon>
        <taxon>Bacillati</taxon>
        <taxon>Actinomycetota</taxon>
        <taxon>Actinomycetes</taxon>
        <taxon>Mycobacteriales</taxon>
        <taxon>Nocardiaceae</taxon>
        <taxon>Antrihabitans</taxon>
    </lineage>
</organism>
<keyword evidence="2" id="KW-1185">Reference proteome</keyword>